<reference evidence="1 2" key="1">
    <citation type="submission" date="2019-10" db="EMBL/GenBank/DDBJ databases">
        <title>Genetic environment of the oxa23 gene and comparative analysis of carbapenem resistant Acinetobacter baumannii isolates belonging to global clone 1, lineage 2 recovered in a burns hospital outbreak in 2012-2013.</title>
        <authorList>
            <person name="Douraghi M."/>
            <person name="Aris P."/>
            <person name="Kenyon J."/>
            <person name="Hamidian M."/>
        </authorList>
    </citation>
    <scope>NUCLEOTIDE SEQUENCE [LARGE SCALE GENOMIC DNA]</scope>
    <source>
        <strain evidence="1 2">ABS103</strain>
    </source>
</reference>
<evidence type="ECO:0000313" key="2">
    <source>
        <dbReference type="Proteomes" id="UP000461234"/>
    </source>
</evidence>
<gene>
    <name evidence="1" type="ORF">F2P40_18180</name>
</gene>
<dbReference type="RefSeq" id="WP_153228052.1">
    <property type="nucleotide sequence ID" value="NZ_JAPQKA010000003.1"/>
</dbReference>
<dbReference type="Proteomes" id="UP000461234">
    <property type="component" value="Unassembled WGS sequence"/>
</dbReference>
<proteinExistence type="predicted"/>
<dbReference type="EMBL" id="WIOC01000033">
    <property type="protein sequence ID" value="MQR51226.1"/>
    <property type="molecule type" value="Genomic_DNA"/>
</dbReference>
<dbReference type="AlphaFoldDB" id="A0A7X1SLZ6"/>
<comment type="caution">
    <text evidence="1">The sequence shown here is derived from an EMBL/GenBank/DDBJ whole genome shotgun (WGS) entry which is preliminary data.</text>
</comment>
<sequence>MAYFAVYEVESGEIQNLIECPEFLVETIHLDEGQQFLEVDHQVSAKKYLVKNDELVLRD</sequence>
<protein>
    <submittedName>
        <fullName evidence="1">Uncharacterized protein</fullName>
    </submittedName>
</protein>
<evidence type="ECO:0000313" key="1">
    <source>
        <dbReference type="EMBL" id="MQR51226.1"/>
    </source>
</evidence>
<name>A0A7X1SLZ6_ACIBA</name>
<organism evidence="1 2">
    <name type="scientific">Acinetobacter baumannii</name>
    <dbReference type="NCBI Taxonomy" id="470"/>
    <lineage>
        <taxon>Bacteria</taxon>
        <taxon>Pseudomonadati</taxon>
        <taxon>Pseudomonadota</taxon>
        <taxon>Gammaproteobacteria</taxon>
        <taxon>Moraxellales</taxon>
        <taxon>Moraxellaceae</taxon>
        <taxon>Acinetobacter</taxon>
        <taxon>Acinetobacter calcoaceticus/baumannii complex</taxon>
    </lineage>
</organism>
<accession>A0A7X1SLZ6</accession>